<accession>A0A8E2QEM9</accession>
<evidence type="ECO:0000256" key="3">
    <source>
        <dbReference type="ARBA" id="ARBA00022692"/>
    </source>
</evidence>
<comment type="similarity">
    <text evidence="2">Belongs to the oxidase-dependent Fe transporter (OFeT) (TC 9.A.10.1) family.</text>
</comment>
<protein>
    <submittedName>
        <fullName evidence="7">FTR1 family iron permease</fullName>
    </submittedName>
</protein>
<dbReference type="GO" id="GO:0033573">
    <property type="term" value="C:high-affinity iron permease complex"/>
    <property type="evidence" value="ECO:0007669"/>
    <property type="project" value="InterPro"/>
</dbReference>
<dbReference type="Pfam" id="PF03239">
    <property type="entry name" value="FTR1"/>
    <property type="match status" value="1"/>
</dbReference>
<evidence type="ECO:0000256" key="6">
    <source>
        <dbReference type="SAM" id="Phobius"/>
    </source>
</evidence>
<dbReference type="InterPro" id="IPR004923">
    <property type="entry name" value="FTR1/Fip1/EfeU"/>
</dbReference>
<feature type="transmembrane region" description="Helical" evidence="6">
    <location>
        <begin position="251"/>
        <end position="272"/>
    </location>
</feature>
<dbReference type="PANTHER" id="PTHR31632">
    <property type="entry name" value="IRON TRANSPORTER FTH1"/>
    <property type="match status" value="1"/>
</dbReference>
<feature type="transmembrane region" description="Helical" evidence="6">
    <location>
        <begin position="149"/>
        <end position="170"/>
    </location>
</feature>
<evidence type="ECO:0000313" key="7">
    <source>
        <dbReference type="EMBL" id="PNF76981.1"/>
    </source>
</evidence>
<gene>
    <name evidence="7" type="ORF">CXK95_04625</name>
</gene>
<proteinExistence type="inferred from homology"/>
<evidence type="ECO:0000256" key="4">
    <source>
        <dbReference type="ARBA" id="ARBA00022989"/>
    </source>
</evidence>
<feature type="transmembrane region" description="Helical" evidence="6">
    <location>
        <begin position="70"/>
        <end position="89"/>
    </location>
</feature>
<evidence type="ECO:0000256" key="2">
    <source>
        <dbReference type="ARBA" id="ARBA00008333"/>
    </source>
</evidence>
<evidence type="ECO:0000256" key="5">
    <source>
        <dbReference type="ARBA" id="ARBA00023136"/>
    </source>
</evidence>
<reference evidence="7 8" key="1">
    <citation type="submission" date="2018-01" db="EMBL/GenBank/DDBJ databases">
        <title>Denitrification phenotypes of diverse strains of Pseudomonas stutzeri.</title>
        <authorList>
            <person name="Milligan D.A."/>
            <person name="Bergaust L."/>
            <person name="Bakken L.R."/>
            <person name="Frostegard A."/>
        </authorList>
    </citation>
    <scope>NUCLEOTIDE SEQUENCE [LARGE SCALE GENOMIC DNA]</scope>
    <source>
        <strain evidence="7 8">DSM 50238</strain>
    </source>
</reference>
<dbReference type="PANTHER" id="PTHR31632:SF2">
    <property type="entry name" value="PLASMA MEMBRANE IRON PERMEASE"/>
    <property type="match status" value="1"/>
</dbReference>
<comment type="caution">
    <text evidence="7">The sequence shown here is derived from an EMBL/GenBank/DDBJ whole genome shotgun (WGS) entry which is preliminary data.</text>
</comment>
<keyword evidence="5 6" id="KW-0472">Membrane</keyword>
<keyword evidence="8" id="KW-1185">Reference proteome</keyword>
<sequence>MGQSMFIVWRESVEALLVIGILHAWLRQQPGAGHALRMLWGGVAAGLGLAVALGWGVLRAGDWLAGSGGEWFQCGMLLVASMLILHMVGWMHHHGRTLKSSLQNSAAQKLSQGSGFGLLLLAMLAVGREGSETVVFLYGIGNQQQGHDLTGFIIGGALGFVLALLSYAALQAGSRFFSWRRFFQVSEVLLLLLGSALLMAGLDRFSGQLMGMDVPEQFYSFFGDPLWDTSAWLDDGSALGSTIAGLTGYRAMPSLAAALTLLLYWLAVWAWLRPARPVALATRPA</sequence>
<keyword evidence="4 6" id="KW-1133">Transmembrane helix</keyword>
<feature type="transmembrane region" description="Helical" evidence="6">
    <location>
        <begin position="38"/>
        <end position="58"/>
    </location>
</feature>
<dbReference type="EMBL" id="POUK01000002">
    <property type="protein sequence ID" value="PNF76981.1"/>
    <property type="molecule type" value="Genomic_DNA"/>
</dbReference>
<comment type="subcellular location">
    <subcellularLocation>
        <location evidence="1">Membrane</location>
        <topology evidence="1">Multi-pass membrane protein</topology>
    </subcellularLocation>
</comment>
<dbReference type="RefSeq" id="WP_102827772.1">
    <property type="nucleotide sequence ID" value="NZ_CP065721.1"/>
</dbReference>
<dbReference type="GO" id="GO:0015093">
    <property type="term" value="F:ferrous iron transmembrane transporter activity"/>
    <property type="evidence" value="ECO:0007669"/>
    <property type="project" value="TreeGrafter"/>
</dbReference>
<name>A0A8E2QEM9_9GAMM</name>
<evidence type="ECO:0000313" key="8">
    <source>
        <dbReference type="Proteomes" id="UP000235881"/>
    </source>
</evidence>
<evidence type="ECO:0000256" key="1">
    <source>
        <dbReference type="ARBA" id="ARBA00004141"/>
    </source>
</evidence>
<feature type="transmembrane region" description="Helical" evidence="6">
    <location>
        <begin position="182"/>
        <end position="202"/>
    </location>
</feature>
<organism evidence="7 8">
    <name type="scientific">Stutzerimonas degradans</name>
    <dbReference type="NCBI Taxonomy" id="2968968"/>
    <lineage>
        <taxon>Bacteria</taxon>
        <taxon>Pseudomonadati</taxon>
        <taxon>Pseudomonadota</taxon>
        <taxon>Gammaproteobacteria</taxon>
        <taxon>Pseudomonadales</taxon>
        <taxon>Pseudomonadaceae</taxon>
        <taxon>Stutzerimonas</taxon>
    </lineage>
</organism>
<feature type="transmembrane region" description="Helical" evidence="6">
    <location>
        <begin position="6"/>
        <end position="26"/>
    </location>
</feature>
<keyword evidence="3 6" id="KW-0812">Transmembrane</keyword>
<dbReference type="AlphaFoldDB" id="A0A8E2QEM9"/>
<dbReference type="Proteomes" id="UP000235881">
    <property type="component" value="Unassembled WGS sequence"/>
</dbReference>